<accession>A0ABV7XET5</accession>
<gene>
    <name evidence="1" type="ORF">ACFONC_00600</name>
</gene>
<name>A0ABV7XET5_9GAMM</name>
<reference evidence="2" key="1">
    <citation type="journal article" date="2019" name="Int. J. Syst. Evol. Microbiol.">
        <title>The Global Catalogue of Microorganisms (GCM) 10K type strain sequencing project: providing services to taxonomists for standard genome sequencing and annotation.</title>
        <authorList>
            <consortium name="The Broad Institute Genomics Platform"/>
            <consortium name="The Broad Institute Genome Sequencing Center for Infectious Disease"/>
            <person name="Wu L."/>
            <person name="Ma J."/>
        </authorList>
    </citation>
    <scope>NUCLEOTIDE SEQUENCE [LARGE SCALE GENOMIC DNA]</scope>
    <source>
        <strain evidence="2">KCTC 42441</strain>
    </source>
</reference>
<organism evidence="1 2">
    <name type="scientific">Luteimonas soli</name>
    <dbReference type="NCBI Taxonomy" id="1648966"/>
    <lineage>
        <taxon>Bacteria</taxon>
        <taxon>Pseudomonadati</taxon>
        <taxon>Pseudomonadota</taxon>
        <taxon>Gammaproteobacteria</taxon>
        <taxon>Lysobacterales</taxon>
        <taxon>Lysobacteraceae</taxon>
        <taxon>Luteimonas</taxon>
    </lineage>
</organism>
<dbReference type="RefSeq" id="WP_386741591.1">
    <property type="nucleotide sequence ID" value="NZ_JBHRYA010000001.1"/>
</dbReference>
<evidence type="ECO:0000313" key="2">
    <source>
        <dbReference type="Proteomes" id="UP001595705"/>
    </source>
</evidence>
<evidence type="ECO:0000313" key="1">
    <source>
        <dbReference type="EMBL" id="MFC3714657.1"/>
    </source>
</evidence>
<keyword evidence="2" id="KW-1185">Reference proteome</keyword>
<sequence>MSSPAYFSFPQQWNAQDLADAMPRRLRLSQMVDFDAVREGAVAANSVPRTRLTQAYLRVAELPRMFRVT</sequence>
<dbReference type="Proteomes" id="UP001595705">
    <property type="component" value="Unassembled WGS sequence"/>
</dbReference>
<protein>
    <submittedName>
        <fullName evidence="1">Uncharacterized protein</fullName>
    </submittedName>
</protein>
<comment type="caution">
    <text evidence="1">The sequence shown here is derived from an EMBL/GenBank/DDBJ whole genome shotgun (WGS) entry which is preliminary data.</text>
</comment>
<proteinExistence type="predicted"/>
<dbReference type="EMBL" id="JBHRYA010000001">
    <property type="protein sequence ID" value="MFC3714657.1"/>
    <property type="molecule type" value="Genomic_DNA"/>
</dbReference>